<name>E9CK66_9GAMM</name>
<keyword evidence="2" id="KW-1185">Reference proteome</keyword>
<dbReference type="Pfam" id="PF10689">
    <property type="entry name" value="DUF2496"/>
    <property type="match status" value="1"/>
</dbReference>
<accession>E9CK66</accession>
<evidence type="ECO:0008006" key="3">
    <source>
        <dbReference type="Google" id="ProtNLM"/>
    </source>
</evidence>
<proteinExistence type="predicted"/>
<dbReference type="InterPro" id="IPR019630">
    <property type="entry name" value="DUF2496_YbaM-rel"/>
</dbReference>
<dbReference type="EMBL" id="GL636100">
    <property type="protein sequence ID" value="EFW12978.1"/>
    <property type="molecule type" value="Genomic_DNA"/>
</dbReference>
<dbReference type="Proteomes" id="UP000013568">
    <property type="component" value="Unassembled WGS sequence"/>
</dbReference>
<organism evidence="1 2">
    <name type="scientific">Serratia symbiotica str. Tucson</name>
    <dbReference type="NCBI Taxonomy" id="914128"/>
    <lineage>
        <taxon>Bacteria</taxon>
        <taxon>Pseudomonadati</taxon>
        <taxon>Pseudomonadota</taxon>
        <taxon>Gammaproteobacteria</taxon>
        <taxon>Enterobacterales</taxon>
        <taxon>Yersiniaceae</taxon>
        <taxon>Serratia</taxon>
        <taxon>Serratia symbiotica</taxon>
    </lineage>
</organism>
<evidence type="ECO:0000313" key="2">
    <source>
        <dbReference type="Proteomes" id="UP000013568"/>
    </source>
</evidence>
<dbReference type="AlphaFoldDB" id="E9CK66"/>
<sequence>MLLCYSFTQSTKRRFYVSGKCITLTLQLAVDLIYLLECNEIDPSTLLAALDIVKQDYQEKLQHTNTNSPYLAYELDVDRLP</sequence>
<gene>
    <name evidence="1" type="ORF">SSYM_0401</name>
</gene>
<reference evidence="2" key="1">
    <citation type="journal article" date="2011" name="Genome Biol. Evol.">
        <title>Massive genomic decay in Serratia symbiotica, a recently evolved symbiont of aphids.</title>
        <authorList>
            <person name="Burke G.R."/>
            <person name="Moran N.A."/>
        </authorList>
    </citation>
    <scope>NUCLEOTIDE SEQUENCE [LARGE SCALE GENOMIC DNA]</scope>
    <source>
        <strain evidence="2">Tucson</strain>
    </source>
</reference>
<dbReference type="HOGENOM" id="CLU_2571934_0_0_6"/>
<evidence type="ECO:0000313" key="1">
    <source>
        <dbReference type="EMBL" id="EFW12978.1"/>
    </source>
</evidence>
<protein>
    <recommendedName>
        <fullName evidence="3">DUF2496 domain-containing protein</fullName>
    </recommendedName>
</protein>